<keyword evidence="1" id="KW-0812">Transmembrane</keyword>
<name>A0A5B8XVC6_9DELT</name>
<dbReference type="InterPro" id="IPR025241">
    <property type="entry name" value="DUF4190"/>
</dbReference>
<reference evidence="3 4" key="1">
    <citation type="submission" date="2019-08" db="EMBL/GenBank/DDBJ databases">
        <authorList>
            <person name="Liang Q."/>
        </authorList>
    </citation>
    <scope>NUCLEOTIDE SEQUENCE [LARGE SCALE GENOMIC DNA]</scope>
    <source>
        <strain evidence="3 4">V1718</strain>
    </source>
</reference>
<proteinExistence type="predicted"/>
<dbReference type="AlphaFoldDB" id="A0A5B8XVC6"/>
<evidence type="ECO:0000313" key="3">
    <source>
        <dbReference type="EMBL" id="QED29127.1"/>
    </source>
</evidence>
<organism evidence="3 4">
    <name type="scientific">Microvenator marinus</name>
    <dbReference type="NCBI Taxonomy" id="2600177"/>
    <lineage>
        <taxon>Bacteria</taxon>
        <taxon>Deltaproteobacteria</taxon>
        <taxon>Bradymonadales</taxon>
        <taxon>Microvenatoraceae</taxon>
        <taxon>Microvenator</taxon>
    </lineage>
</organism>
<dbReference type="OrthoDB" id="3733716at2"/>
<feature type="transmembrane region" description="Helical" evidence="1">
    <location>
        <begin position="77"/>
        <end position="98"/>
    </location>
</feature>
<feature type="transmembrane region" description="Helical" evidence="1">
    <location>
        <begin position="54"/>
        <end position="71"/>
    </location>
</feature>
<dbReference type="Proteomes" id="UP000321595">
    <property type="component" value="Chromosome"/>
</dbReference>
<evidence type="ECO:0000259" key="2">
    <source>
        <dbReference type="Pfam" id="PF13828"/>
    </source>
</evidence>
<gene>
    <name evidence="3" type="ORF">FRD01_18150</name>
</gene>
<evidence type="ECO:0000313" key="4">
    <source>
        <dbReference type="Proteomes" id="UP000321595"/>
    </source>
</evidence>
<feature type="domain" description="DUF4190" evidence="2">
    <location>
        <begin position="9"/>
        <end position="71"/>
    </location>
</feature>
<keyword evidence="4" id="KW-1185">Reference proteome</keyword>
<accession>A0A5B8XVC6</accession>
<protein>
    <submittedName>
        <fullName evidence="3">DUF4190 domain-containing protein</fullName>
    </submittedName>
</protein>
<feature type="transmembrane region" description="Helical" evidence="1">
    <location>
        <begin position="12"/>
        <end position="34"/>
    </location>
</feature>
<keyword evidence="1" id="KW-1133">Transmembrane helix</keyword>
<dbReference type="KEGG" id="bbae:FRD01_18150"/>
<evidence type="ECO:0000256" key="1">
    <source>
        <dbReference type="SAM" id="Phobius"/>
    </source>
</evidence>
<dbReference type="EMBL" id="CP042467">
    <property type="protein sequence ID" value="QED29127.1"/>
    <property type="molecule type" value="Genomic_DNA"/>
</dbReference>
<dbReference type="Pfam" id="PF13828">
    <property type="entry name" value="DUF4190"/>
    <property type="match status" value="1"/>
</dbReference>
<sequence length="100" mass="9975">MSQSASGQAIAALIAGITSWFLFPVIGGIVAVILGKMELNAIASGKSSPAGQSLAQVGFWLGAINLVLTVVGCVVSALIAIFVPAIFTAIMVGLGFAAQV</sequence>
<keyword evidence="1" id="KW-0472">Membrane</keyword>
<dbReference type="RefSeq" id="WP_146962194.1">
    <property type="nucleotide sequence ID" value="NZ_CP042467.1"/>
</dbReference>